<feature type="region of interest" description="Disordered" evidence="7">
    <location>
        <begin position="404"/>
        <end position="466"/>
    </location>
</feature>
<reference evidence="8 9" key="1">
    <citation type="journal article" date="2021" name="BMC Biol.">
        <title>Horizontally acquired antibacterial genes associated with adaptive radiation of ladybird beetles.</title>
        <authorList>
            <person name="Li H.S."/>
            <person name="Tang X.F."/>
            <person name="Huang Y.H."/>
            <person name="Xu Z.Y."/>
            <person name="Chen M.L."/>
            <person name="Du X.Y."/>
            <person name="Qiu B.Y."/>
            <person name="Chen P.T."/>
            <person name="Zhang W."/>
            <person name="Slipinski A."/>
            <person name="Escalona H.E."/>
            <person name="Waterhouse R.M."/>
            <person name="Zwick A."/>
            <person name="Pang H."/>
        </authorList>
    </citation>
    <scope>NUCLEOTIDE SEQUENCE [LARGE SCALE GENOMIC DNA]</scope>
    <source>
        <strain evidence="8">SYSU2018</strain>
    </source>
</reference>
<dbReference type="InterPro" id="IPR027324">
    <property type="entry name" value="MAP2/MAP4/Tau"/>
</dbReference>
<feature type="compositionally biased region" description="Basic and acidic residues" evidence="7">
    <location>
        <begin position="355"/>
        <end position="366"/>
    </location>
</feature>
<feature type="compositionally biased region" description="Basic and acidic residues" evidence="7">
    <location>
        <begin position="142"/>
        <end position="152"/>
    </location>
</feature>
<keyword evidence="6" id="KW-0493">Microtubule</keyword>
<keyword evidence="2 6" id="KW-0963">Cytoplasm</keyword>
<comment type="caution">
    <text evidence="8">The sequence shown here is derived from an EMBL/GenBank/DDBJ whole genome shotgun (WGS) entry which is preliminary data.</text>
</comment>
<evidence type="ECO:0000256" key="7">
    <source>
        <dbReference type="SAM" id="MobiDB-lite"/>
    </source>
</evidence>
<protein>
    <recommendedName>
        <fullName evidence="6">Microtubule-associated protein</fullName>
    </recommendedName>
</protein>
<dbReference type="GO" id="GO:0005874">
    <property type="term" value="C:microtubule"/>
    <property type="evidence" value="ECO:0007669"/>
    <property type="project" value="UniProtKB-KW"/>
</dbReference>
<evidence type="ECO:0000256" key="5">
    <source>
        <dbReference type="ARBA" id="ARBA00023212"/>
    </source>
</evidence>
<feature type="compositionally biased region" description="Basic and acidic residues" evidence="7">
    <location>
        <begin position="29"/>
        <end position="39"/>
    </location>
</feature>
<keyword evidence="4" id="KW-0677">Repeat</keyword>
<gene>
    <name evidence="8" type="ORF">HHI36_012968</name>
</gene>
<feature type="compositionally biased region" description="Basic and acidic residues" evidence="7">
    <location>
        <begin position="454"/>
        <end position="466"/>
    </location>
</feature>
<feature type="compositionally biased region" description="Basic and acidic residues" evidence="7">
    <location>
        <begin position="409"/>
        <end position="428"/>
    </location>
</feature>
<dbReference type="PANTHER" id="PTHR11501">
    <property type="entry name" value="MICROTUBULE-ASSOCIATED PROTEIN"/>
    <property type="match status" value="1"/>
</dbReference>
<feature type="region of interest" description="Disordered" evidence="7">
    <location>
        <begin position="355"/>
        <end position="381"/>
    </location>
</feature>
<keyword evidence="9" id="KW-1185">Reference proteome</keyword>
<dbReference type="PROSITE" id="PS00229">
    <property type="entry name" value="TAU_MAP_1"/>
    <property type="match status" value="1"/>
</dbReference>
<sequence length="466" mass="51438">MNTTEDQKKPFSRNSSIEEKRIMSSSQESLDRRSEHEYPSRPSSRMSQIMENDNTPKIFSRPSSASDPRPESRNSSNTNQPLLSSSNSIKEDFNSRPSSAIDPRSESRNSLSSKPPLPRSTNPMIEDFKENSSNKAPFPTIKSDKMNSEESNRSSLQLKNLSKAKSPIPIEGDNDSGVDETTQGNDQSSNGDATSPRKSSAKPLKRISSATPSKSRSLSRDSKSPSLKSPDSTATTPGATEKKKLPMNRIQVGSAPSPNLKEVRSKIGSLQNTTYRPGGGNVKIENKKIDLKNVTPRIEAKNDKYMPKGGEKKILSQKLQWNAKSKIGSLENASHKPVSSGKKIETVKLDFKEKAKPKVGSKDNMKHVPGGGDIKNEEENEDLMRLVSKKIEHKKLDFQVQSKVGSLDNVKHKPKGGDKKIFDDKDYLRQMSAVSSENHSMSGSQNSLPSQPDASRDADENLNQHH</sequence>
<evidence type="ECO:0000256" key="3">
    <source>
        <dbReference type="ARBA" id="ARBA00022553"/>
    </source>
</evidence>
<feature type="region of interest" description="Disordered" evidence="7">
    <location>
        <begin position="1"/>
        <end position="262"/>
    </location>
</feature>
<keyword evidence="3" id="KW-0597">Phosphoprotein</keyword>
<dbReference type="Proteomes" id="UP001516400">
    <property type="component" value="Unassembled WGS sequence"/>
</dbReference>
<accession>A0ABD2NFZ3</accession>
<evidence type="ECO:0000256" key="2">
    <source>
        <dbReference type="ARBA" id="ARBA00022490"/>
    </source>
</evidence>
<organism evidence="8 9">
    <name type="scientific">Cryptolaemus montrouzieri</name>
    <dbReference type="NCBI Taxonomy" id="559131"/>
    <lineage>
        <taxon>Eukaryota</taxon>
        <taxon>Metazoa</taxon>
        <taxon>Ecdysozoa</taxon>
        <taxon>Arthropoda</taxon>
        <taxon>Hexapoda</taxon>
        <taxon>Insecta</taxon>
        <taxon>Pterygota</taxon>
        <taxon>Neoptera</taxon>
        <taxon>Endopterygota</taxon>
        <taxon>Coleoptera</taxon>
        <taxon>Polyphaga</taxon>
        <taxon>Cucujiformia</taxon>
        <taxon>Coccinelloidea</taxon>
        <taxon>Coccinellidae</taxon>
        <taxon>Scymninae</taxon>
        <taxon>Scymnini</taxon>
        <taxon>Cryptolaemus</taxon>
    </lineage>
</organism>
<comment type="subcellular location">
    <subcellularLocation>
        <location evidence="1 6">Cytoplasm</location>
        <location evidence="1 6">Cytoskeleton</location>
    </subcellularLocation>
</comment>
<proteinExistence type="predicted"/>
<evidence type="ECO:0000256" key="1">
    <source>
        <dbReference type="ARBA" id="ARBA00004245"/>
    </source>
</evidence>
<dbReference type="InterPro" id="IPR001084">
    <property type="entry name" value="MAP_tubulin-bd_rpt"/>
</dbReference>
<dbReference type="AlphaFoldDB" id="A0ABD2NFZ3"/>
<feature type="compositionally biased region" description="Polar residues" evidence="7">
    <location>
        <begin position="179"/>
        <end position="198"/>
    </location>
</feature>
<dbReference type="Pfam" id="PF00418">
    <property type="entry name" value="Tubulin-binding"/>
    <property type="match status" value="4"/>
</dbReference>
<evidence type="ECO:0000313" key="8">
    <source>
        <dbReference type="EMBL" id="KAL3277627.1"/>
    </source>
</evidence>
<evidence type="ECO:0000313" key="9">
    <source>
        <dbReference type="Proteomes" id="UP001516400"/>
    </source>
</evidence>
<dbReference type="PROSITE" id="PS51491">
    <property type="entry name" value="TAU_MAP_2"/>
    <property type="match status" value="3"/>
</dbReference>
<name>A0ABD2NFZ3_9CUCU</name>
<dbReference type="EMBL" id="JABFTP020000103">
    <property type="protein sequence ID" value="KAL3277627.1"/>
    <property type="molecule type" value="Genomic_DNA"/>
</dbReference>
<feature type="compositionally biased region" description="Polar residues" evidence="7">
    <location>
        <begin position="432"/>
        <end position="453"/>
    </location>
</feature>
<feature type="compositionally biased region" description="Polar residues" evidence="7">
    <location>
        <begin position="108"/>
        <end position="123"/>
    </location>
</feature>
<keyword evidence="5 6" id="KW-0206">Cytoskeleton</keyword>
<evidence type="ECO:0000256" key="6">
    <source>
        <dbReference type="RuleBase" id="RU000686"/>
    </source>
</evidence>
<evidence type="ECO:0000256" key="4">
    <source>
        <dbReference type="ARBA" id="ARBA00022737"/>
    </source>
</evidence>
<feature type="compositionally biased region" description="Polar residues" evidence="7">
    <location>
        <begin position="41"/>
        <end position="66"/>
    </location>
</feature>
<feature type="compositionally biased region" description="Polar residues" evidence="7">
    <location>
        <begin position="73"/>
        <end position="88"/>
    </location>
</feature>
<dbReference type="PANTHER" id="PTHR11501:SF18">
    <property type="entry name" value="MICROTUBULE-ASSOCIATED PROTEIN"/>
    <property type="match status" value="1"/>
</dbReference>